<dbReference type="SFLD" id="SFLDG01168">
    <property type="entry name" value="Ferric_reductase_subgroup_(FRE"/>
    <property type="match status" value="1"/>
</dbReference>
<dbReference type="SUPFAM" id="SSF52343">
    <property type="entry name" value="Ferredoxin reductase-like, C-terminal NADP-linked domain"/>
    <property type="match status" value="1"/>
</dbReference>
<dbReference type="InterPro" id="IPR039261">
    <property type="entry name" value="FNR_nucleotide-bd"/>
</dbReference>
<evidence type="ECO:0000256" key="1">
    <source>
        <dbReference type="ARBA" id="ARBA00004141"/>
    </source>
</evidence>
<protein>
    <submittedName>
        <fullName evidence="8">Ferric-chelate reductase (NADH)</fullName>
        <ecNumber evidence="8">1.16.1.7</ecNumber>
    </submittedName>
    <submittedName>
        <fullName evidence="9">Putative ferric reduction oxidase 4</fullName>
    </submittedName>
</protein>
<feature type="transmembrane region" description="Helical" evidence="6">
    <location>
        <begin position="284"/>
        <end position="304"/>
    </location>
</feature>
<dbReference type="GO" id="GO:0005886">
    <property type="term" value="C:plasma membrane"/>
    <property type="evidence" value="ECO:0000318"/>
    <property type="project" value="GO_Central"/>
</dbReference>
<dbReference type="InterPro" id="IPR013121">
    <property type="entry name" value="Fe_red_NAD-bd_6"/>
</dbReference>
<reference evidence="9" key="2">
    <citation type="submission" date="2017-02" db="EMBL/GenBank/DDBJ databases">
        <title>Sunflower complete genome.</title>
        <authorList>
            <person name="Langlade N."/>
            <person name="Munos S."/>
        </authorList>
    </citation>
    <scope>NUCLEOTIDE SEQUENCE [LARGE SCALE GENOMIC DNA]</scope>
    <source>
        <tissue evidence="9">Leaves</tissue>
    </source>
</reference>
<comment type="subcellular location">
    <subcellularLocation>
        <location evidence="1">Membrane</location>
        <topology evidence="1">Multi-pass membrane protein</topology>
    </subcellularLocation>
</comment>
<feature type="transmembrane region" description="Helical" evidence="6">
    <location>
        <begin position="59"/>
        <end position="79"/>
    </location>
</feature>
<dbReference type="Pfam" id="PF01794">
    <property type="entry name" value="Ferric_reduct"/>
    <property type="match status" value="1"/>
</dbReference>
<reference evidence="8" key="3">
    <citation type="submission" date="2020-06" db="EMBL/GenBank/DDBJ databases">
        <title>Helianthus annuus Genome sequencing and assembly Release 2.</title>
        <authorList>
            <person name="Gouzy J."/>
            <person name="Langlade N."/>
            <person name="Munos S."/>
        </authorList>
    </citation>
    <scope>NUCLEOTIDE SEQUENCE</scope>
    <source>
        <tissue evidence="8">Leaves</tissue>
    </source>
</reference>
<evidence type="ECO:0000256" key="4">
    <source>
        <dbReference type="ARBA" id="ARBA00023002"/>
    </source>
</evidence>
<dbReference type="InterPro" id="IPR013112">
    <property type="entry name" value="FAD-bd_8"/>
</dbReference>
<dbReference type="PROSITE" id="PS51384">
    <property type="entry name" value="FAD_FR"/>
    <property type="match status" value="1"/>
</dbReference>
<feature type="transmembrane region" description="Helical" evidence="6">
    <location>
        <begin position="587"/>
        <end position="613"/>
    </location>
</feature>
<dbReference type="Pfam" id="PF08030">
    <property type="entry name" value="NAD_binding_6"/>
    <property type="match status" value="1"/>
</dbReference>
<dbReference type="InterPro" id="IPR050369">
    <property type="entry name" value="RBOH/FRE"/>
</dbReference>
<evidence type="ECO:0000313" key="8">
    <source>
        <dbReference type="EMBL" id="KAF5771384.1"/>
    </source>
</evidence>
<evidence type="ECO:0000313" key="10">
    <source>
        <dbReference type="Proteomes" id="UP000215914"/>
    </source>
</evidence>
<keyword evidence="5 6" id="KW-0472">Membrane</keyword>
<feature type="transmembrane region" description="Helical" evidence="6">
    <location>
        <begin position="324"/>
        <end position="352"/>
    </location>
</feature>
<dbReference type="GO" id="GO:0140618">
    <property type="term" value="F:ferric-chelate reductase (NADH) activity"/>
    <property type="evidence" value="ECO:0007669"/>
    <property type="project" value="UniProtKB-EC"/>
</dbReference>
<gene>
    <name evidence="9" type="primary">ATFRO4</name>
    <name evidence="9" type="ORF">HannXRQ_Chr14g0462481</name>
    <name evidence="8" type="ORF">HanXRQr2_Chr14g0670011</name>
</gene>
<dbReference type="InParanoid" id="A0A251SMC2"/>
<keyword evidence="2 6" id="KW-0812">Transmembrane</keyword>
<reference evidence="8 10" key="1">
    <citation type="journal article" date="2017" name="Nature">
        <title>The sunflower genome provides insights into oil metabolism, flowering and Asterid evolution.</title>
        <authorList>
            <person name="Badouin H."/>
            <person name="Gouzy J."/>
            <person name="Grassa C.J."/>
            <person name="Murat F."/>
            <person name="Staton S.E."/>
            <person name="Cottret L."/>
            <person name="Lelandais-Briere C."/>
            <person name="Owens G.L."/>
            <person name="Carrere S."/>
            <person name="Mayjonade B."/>
            <person name="Legrand L."/>
            <person name="Gill N."/>
            <person name="Kane N.C."/>
            <person name="Bowers J.E."/>
            <person name="Hubner S."/>
            <person name="Bellec A."/>
            <person name="Berard A."/>
            <person name="Berges H."/>
            <person name="Blanchet N."/>
            <person name="Boniface M.C."/>
            <person name="Brunel D."/>
            <person name="Catrice O."/>
            <person name="Chaidir N."/>
            <person name="Claudel C."/>
            <person name="Donnadieu C."/>
            <person name="Faraut T."/>
            <person name="Fievet G."/>
            <person name="Helmstetter N."/>
            <person name="King M."/>
            <person name="Knapp S.J."/>
            <person name="Lai Z."/>
            <person name="Le Paslier M.C."/>
            <person name="Lippi Y."/>
            <person name="Lorenzon L."/>
            <person name="Mandel J.R."/>
            <person name="Marage G."/>
            <person name="Marchand G."/>
            <person name="Marquand E."/>
            <person name="Bret-Mestries E."/>
            <person name="Morien E."/>
            <person name="Nambeesan S."/>
            <person name="Nguyen T."/>
            <person name="Pegot-Espagnet P."/>
            <person name="Pouilly N."/>
            <person name="Raftis F."/>
            <person name="Sallet E."/>
            <person name="Schiex T."/>
            <person name="Thomas J."/>
            <person name="Vandecasteele C."/>
            <person name="Vares D."/>
            <person name="Vear F."/>
            <person name="Vautrin S."/>
            <person name="Crespi M."/>
            <person name="Mangin B."/>
            <person name="Burke J.M."/>
            <person name="Salse J."/>
            <person name="Munos S."/>
            <person name="Vincourt P."/>
            <person name="Rieseberg L.H."/>
            <person name="Langlade N.B."/>
        </authorList>
    </citation>
    <scope>NUCLEOTIDE SEQUENCE [LARGE SCALE GENOMIC DNA]</scope>
    <source>
        <strain evidence="10">cv. SF193</strain>
        <tissue evidence="8">Leaves</tissue>
    </source>
</reference>
<dbReference type="GO" id="GO:0000293">
    <property type="term" value="F:ferric-chelate reductase activity"/>
    <property type="evidence" value="ECO:0000318"/>
    <property type="project" value="GO_Central"/>
</dbReference>
<dbReference type="InterPro" id="IPR013130">
    <property type="entry name" value="Fe3_Rdtase_TM_dom"/>
</dbReference>
<dbReference type="EMBL" id="MNCJ02000329">
    <property type="protein sequence ID" value="KAF5771384.1"/>
    <property type="molecule type" value="Genomic_DNA"/>
</dbReference>
<dbReference type="EC" id="1.16.1.7" evidence="8"/>
<dbReference type="InterPro" id="IPR017927">
    <property type="entry name" value="FAD-bd_FR_type"/>
</dbReference>
<keyword evidence="3 6" id="KW-1133">Transmembrane helix</keyword>
<evidence type="ECO:0000256" key="3">
    <source>
        <dbReference type="ARBA" id="ARBA00022989"/>
    </source>
</evidence>
<feature type="transmembrane region" description="Helical" evidence="6">
    <location>
        <begin position="246"/>
        <end position="272"/>
    </location>
</feature>
<evidence type="ECO:0000256" key="5">
    <source>
        <dbReference type="ARBA" id="ARBA00023136"/>
    </source>
</evidence>
<proteinExistence type="predicted"/>
<feature type="transmembrane region" description="Helical" evidence="6">
    <location>
        <begin position="151"/>
        <end position="173"/>
    </location>
</feature>
<keyword evidence="10" id="KW-1185">Reference proteome</keyword>
<dbReference type="Pfam" id="PF08022">
    <property type="entry name" value="FAD_binding_8"/>
    <property type="match status" value="1"/>
</dbReference>
<name>A0A251SMC2_HELAN</name>
<dbReference type="OMA" id="IHVGVAY"/>
<keyword evidence="4 8" id="KW-0560">Oxidoreductase</keyword>
<feature type="domain" description="FAD-binding FR-type" evidence="7">
    <location>
        <begin position="360"/>
        <end position="464"/>
    </location>
</feature>
<feature type="transmembrane region" description="Helical" evidence="6">
    <location>
        <begin position="108"/>
        <end position="130"/>
    </location>
</feature>
<dbReference type="SFLD" id="SFLDS00052">
    <property type="entry name" value="Ferric_Reductase_Domain"/>
    <property type="match status" value="1"/>
</dbReference>
<dbReference type="AlphaFoldDB" id="A0A251SMC2"/>
<feature type="transmembrane region" description="Helical" evidence="6">
    <location>
        <begin position="633"/>
        <end position="652"/>
    </location>
</feature>
<accession>A0A251SMC2</accession>
<sequence length="747" mass="86030">MSTAKERFVIFVLLILEGIYLSVRLGRNTHHINSLKFFFEKYLLIEFSIKKDRMEHTGALVRMVMLLVFVGWLFMWIMLPTKTYKYTWSLSLSKHLNSTYFREQGTNLVLFSFPIMFLASLGCLYLHFQAKNAPKRNFTRRRWLDFWKRPLIVMNPLGIVSTMAVVFSVLSVALLGWSLYNYLHVSFGHLMMHGVGEKVWQARFRSVSLRLGYIGNITWAFLFFPVTRGSSLLRLVGLTSESSIKYHIWLGHISMVLFALHSVGFIIYWGITDQMELMKEWSKTYLSNVAGEIAFVLAIIMWVTSIRRVRQKMFEIFFYVHQTYLLYVFFYIIHVGVAYFCLILPGIFLFLIDRYLRFLQSQTRIRLIAARLLPCNVIELNFSKLAGLEYTPTSILFVNVPSISTLQWHPFTVTSNANTEPEMLSIVIKCEGTWSHKLYKQLSGSPIDSLQVSVEGPYGPAAPHFLSYENLVLISGGSGITPFISIIRELTFQQLNDNRKIPTNVLLVCAFKHSTDLSMLKLLLPLTSNTSTTSNISQTNLKIQAYITRETEQQQPLENTDSSLRTIWFKPMPNDMPVSAPLGPDSWLWLCVIISSSFVLFLIFLGILIRYHIYPKELAGGPSAYNYTYKTLWDMFFVCASVFLATSFVFFWRKKENDKKETMKVQNLELGETGEIESCADLSVVETTSIHFGHRPDLKKILMENNKKSSDVGVVVCGPRKMRHEVAKICSSKQANNLHLESMSFNW</sequence>
<evidence type="ECO:0000256" key="2">
    <source>
        <dbReference type="ARBA" id="ARBA00022692"/>
    </source>
</evidence>
<feature type="transmembrane region" description="Helical" evidence="6">
    <location>
        <begin position="179"/>
        <end position="195"/>
    </location>
</feature>
<dbReference type="Gramene" id="mRNA:HanXRQr2_Chr14g0670011">
    <property type="protein sequence ID" value="mRNA:HanXRQr2_Chr14g0670011"/>
    <property type="gene ID" value="HanXRQr2_Chr14g0670011"/>
</dbReference>
<dbReference type="Gene3D" id="3.40.50.80">
    <property type="entry name" value="Nucleotide-binding domain of ferredoxin-NADP reductase (FNR) module"/>
    <property type="match status" value="2"/>
</dbReference>
<evidence type="ECO:0000259" key="7">
    <source>
        <dbReference type="PROSITE" id="PS51384"/>
    </source>
</evidence>
<dbReference type="PANTHER" id="PTHR11972:SF79">
    <property type="entry name" value="FERRIC REDUCTION OXIDASE 4-RELATED"/>
    <property type="match status" value="1"/>
</dbReference>
<dbReference type="FunCoup" id="A0A251SMC2">
    <property type="interactions" value="101"/>
</dbReference>
<dbReference type="CDD" id="cd06186">
    <property type="entry name" value="NOX_Duox_like_FAD_NADP"/>
    <property type="match status" value="1"/>
</dbReference>
<dbReference type="Proteomes" id="UP000215914">
    <property type="component" value="Chromosome 14"/>
</dbReference>
<dbReference type="PANTHER" id="PTHR11972">
    <property type="entry name" value="NADPH OXIDASE"/>
    <property type="match status" value="1"/>
</dbReference>
<evidence type="ECO:0000256" key="6">
    <source>
        <dbReference type="SAM" id="Phobius"/>
    </source>
</evidence>
<dbReference type="EMBL" id="CM007903">
    <property type="protein sequence ID" value="OTF99977.1"/>
    <property type="molecule type" value="Genomic_DNA"/>
</dbReference>
<feature type="transmembrane region" description="Helical" evidence="6">
    <location>
        <begin position="207"/>
        <end position="226"/>
    </location>
</feature>
<evidence type="ECO:0000313" key="9">
    <source>
        <dbReference type="EMBL" id="OTF99977.1"/>
    </source>
</evidence>
<organism evidence="9 10">
    <name type="scientific">Helianthus annuus</name>
    <name type="common">Common sunflower</name>
    <dbReference type="NCBI Taxonomy" id="4232"/>
    <lineage>
        <taxon>Eukaryota</taxon>
        <taxon>Viridiplantae</taxon>
        <taxon>Streptophyta</taxon>
        <taxon>Embryophyta</taxon>
        <taxon>Tracheophyta</taxon>
        <taxon>Spermatophyta</taxon>
        <taxon>Magnoliopsida</taxon>
        <taxon>eudicotyledons</taxon>
        <taxon>Gunneridae</taxon>
        <taxon>Pentapetalae</taxon>
        <taxon>asterids</taxon>
        <taxon>campanulids</taxon>
        <taxon>Asterales</taxon>
        <taxon>Asteraceae</taxon>
        <taxon>Asteroideae</taxon>
        <taxon>Heliantheae alliance</taxon>
        <taxon>Heliantheae</taxon>
        <taxon>Helianthus</taxon>
    </lineage>
</organism>